<dbReference type="AlphaFoldDB" id="A0AAV9Z8N9"/>
<proteinExistence type="predicted"/>
<dbReference type="InterPro" id="IPR013087">
    <property type="entry name" value="Znf_C2H2_type"/>
</dbReference>
<sequence>MSSSPVLPPDIQALLASNRPPLESQIPVIRNIIATTRAHLATLRAERGALASRLDQLAGEEQRAQAMELAALDSAVRVVTEQLRAENSLLSAIRRIPPEILCEIFDWAAQRGCWRYVGVNPVAVAPWHLTHICRGWRNVARSYPRLWSTLSISHHMNDVSRFELAFPEAAIETQLTLSRPATLTILLDVYIHPNEQTAHLEKLLRLLTRESNRWLNLFVGCMAGSTRLLASALSVLQGQLAQLDTVRVTLDDRDDSEAHFEDLWSLFATAPKMCKLEFQASRCVFPGPAGIIPLSNSFSIPPHQLTHLAINSSPHFVFHILLQAADTLVCAELHVGRASPNASPSLLGFPSVLHLPRLETLYMDSDWCFECFFIPNIRSLGITDPKTLPKIFEQSQCEVKTLTLQEAEMTSEEMLTLLSKVPSLTSLNIDFRHSDDEIVEGFIEGMKTPSVCSKLSKMDLRFGDYLKKDHSRAIDAMAHCRKELGNPSLKKIQIQLNSLAIMLSNDNFAFQTLPQELADIQRDWIQQQYDAVIYGGEPQYHRRLSATHTRRHTLLPSSNPSHPYTRLQLSNLPSGNTLPAPPPHACPECNMDLFIESAQLRHSQTHNIPEFSHRRVMERENPRTAVTFDTDTFVSVTYGVPIHDILSFRAKLREADTRVLPFEIGMGPITMVLEISNKCHTEDVLYANCVHRRITRCNLAYALACSLAQLAKNSGISPDAVSLKSMRRLEDGCWGVEALYGRYD</sequence>
<dbReference type="Gene3D" id="3.80.10.10">
    <property type="entry name" value="Ribonuclease Inhibitor"/>
    <property type="match status" value="1"/>
</dbReference>
<dbReference type="SUPFAM" id="SSF52047">
    <property type="entry name" value="RNI-like"/>
    <property type="match status" value="1"/>
</dbReference>
<evidence type="ECO:0000313" key="2">
    <source>
        <dbReference type="EMBL" id="KAK6974133.1"/>
    </source>
</evidence>
<feature type="domain" description="C2H2-type" evidence="1">
    <location>
        <begin position="586"/>
        <end position="606"/>
    </location>
</feature>
<name>A0AAV9Z8N9_9AGAR</name>
<accession>A0AAV9Z8N9</accession>
<dbReference type="InterPro" id="IPR032675">
    <property type="entry name" value="LRR_dom_sf"/>
</dbReference>
<evidence type="ECO:0000313" key="3">
    <source>
        <dbReference type="Proteomes" id="UP001362999"/>
    </source>
</evidence>
<dbReference type="PROSITE" id="PS00028">
    <property type="entry name" value="ZINC_FINGER_C2H2_1"/>
    <property type="match status" value="1"/>
</dbReference>
<comment type="caution">
    <text evidence="2">The sequence shown here is derived from an EMBL/GenBank/DDBJ whole genome shotgun (WGS) entry which is preliminary data.</text>
</comment>
<protein>
    <recommendedName>
        <fullName evidence="1">C2H2-type domain-containing protein</fullName>
    </recommendedName>
</protein>
<gene>
    <name evidence="2" type="ORF">R3P38DRAFT_3240013</name>
</gene>
<keyword evidence="3" id="KW-1185">Reference proteome</keyword>
<dbReference type="Proteomes" id="UP001362999">
    <property type="component" value="Unassembled WGS sequence"/>
</dbReference>
<evidence type="ECO:0000259" key="1">
    <source>
        <dbReference type="PROSITE" id="PS00028"/>
    </source>
</evidence>
<dbReference type="EMBL" id="JAWWNJ010000188">
    <property type="protein sequence ID" value="KAK6974133.1"/>
    <property type="molecule type" value="Genomic_DNA"/>
</dbReference>
<organism evidence="2 3">
    <name type="scientific">Favolaschia claudopus</name>
    <dbReference type="NCBI Taxonomy" id="2862362"/>
    <lineage>
        <taxon>Eukaryota</taxon>
        <taxon>Fungi</taxon>
        <taxon>Dikarya</taxon>
        <taxon>Basidiomycota</taxon>
        <taxon>Agaricomycotina</taxon>
        <taxon>Agaricomycetes</taxon>
        <taxon>Agaricomycetidae</taxon>
        <taxon>Agaricales</taxon>
        <taxon>Marasmiineae</taxon>
        <taxon>Mycenaceae</taxon>
        <taxon>Favolaschia</taxon>
    </lineage>
</organism>
<reference evidence="2 3" key="1">
    <citation type="journal article" date="2024" name="J Genomics">
        <title>Draft genome sequencing and assembly of Favolaschia claudopus CIRM-BRFM 2984 isolated from oak limbs.</title>
        <authorList>
            <person name="Navarro D."/>
            <person name="Drula E."/>
            <person name="Chaduli D."/>
            <person name="Cazenave R."/>
            <person name="Ahrendt S."/>
            <person name="Wang J."/>
            <person name="Lipzen A."/>
            <person name="Daum C."/>
            <person name="Barry K."/>
            <person name="Grigoriev I.V."/>
            <person name="Favel A."/>
            <person name="Rosso M.N."/>
            <person name="Martin F."/>
        </authorList>
    </citation>
    <scope>NUCLEOTIDE SEQUENCE [LARGE SCALE GENOMIC DNA]</scope>
    <source>
        <strain evidence="2 3">CIRM-BRFM 2984</strain>
    </source>
</reference>